<accession>F6HFD1</accession>
<dbReference type="InParanoid" id="F6HFD1"/>
<gene>
    <name evidence="1" type="ordered locus">VIT_01s0011g05840</name>
</gene>
<proteinExistence type="predicted"/>
<dbReference type="Proteomes" id="UP000009183">
    <property type="component" value="Chromosome 1"/>
</dbReference>
<protein>
    <submittedName>
        <fullName evidence="1">Uncharacterized protein</fullName>
    </submittedName>
</protein>
<evidence type="ECO:0000313" key="1">
    <source>
        <dbReference type="EMBL" id="CCB50780.1"/>
    </source>
</evidence>
<evidence type="ECO:0000313" key="2">
    <source>
        <dbReference type="Proteomes" id="UP000009183"/>
    </source>
</evidence>
<name>F6HFD1_VITVI</name>
<dbReference type="PaxDb" id="29760-VIT_01s0011g05840.t01"/>
<dbReference type="AlphaFoldDB" id="F6HFD1"/>
<dbReference type="EMBL" id="FN595752">
    <property type="protein sequence ID" value="CCB50780.1"/>
    <property type="molecule type" value="Genomic_DNA"/>
</dbReference>
<dbReference type="HOGENOM" id="CLU_2982964_0_0_1"/>
<sequence length="58" mass="6415">MAARLCQCRVVALIESIDSVGLKEMKKFFREEIEVDQLKVIVAVGKKGLAMMVGDDSD</sequence>
<organism evidence="1 2">
    <name type="scientific">Vitis vinifera</name>
    <name type="common">Grape</name>
    <dbReference type="NCBI Taxonomy" id="29760"/>
    <lineage>
        <taxon>Eukaryota</taxon>
        <taxon>Viridiplantae</taxon>
        <taxon>Streptophyta</taxon>
        <taxon>Embryophyta</taxon>
        <taxon>Tracheophyta</taxon>
        <taxon>Spermatophyta</taxon>
        <taxon>Magnoliopsida</taxon>
        <taxon>eudicotyledons</taxon>
        <taxon>Gunneridae</taxon>
        <taxon>Pentapetalae</taxon>
        <taxon>rosids</taxon>
        <taxon>Vitales</taxon>
        <taxon>Vitaceae</taxon>
        <taxon>Viteae</taxon>
        <taxon>Vitis</taxon>
    </lineage>
</organism>
<keyword evidence="2" id="KW-1185">Reference proteome</keyword>
<reference evidence="2" key="1">
    <citation type="journal article" date="2007" name="Nature">
        <title>The grapevine genome sequence suggests ancestral hexaploidization in major angiosperm phyla.</title>
        <authorList>
            <consortium name="The French-Italian Public Consortium for Grapevine Genome Characterization."/>
            <person name="Jaillon O."/>
            <person name="Aury J.-M."/>
            <person name="Noel B."/>
            <person name="Policriti A."/>
            <person name="Clepet C."/>
            <person name="Casagrande A."/>
            <person name="Choisne N."/>
            <person name="Aubourg S."/>
            <person name="Vitulo N."/>
            <person name="Jubin C."/>
            <person name="Vezzi A."/>
            <person name="Legeai F."/>
            <person name="Hugueney P."/>
            <person name="Dasilva C."/>
            <person name="Horner D."/>
            <person name="Mica E."/>
            <person name="Jublot D."/>
            <person name="Poulain J."/>
            <person name="Bruyere C."/>
            <person name="Billault A."/>
            <person name="Segurens B."/>
            <person name="Gouyvenoux M."/>
            <person name="Ugarte E."/>
            <person name="Cattonaro F."/>
            <person name="Anthouard V."/>
            <person name="Vico V."/>
            <person name="Del Fabbro C."/>
            <person name="Alaux M."/>
            <person name="Di Gaspero G."/>
            <person name="Dumas V."/>
            <person name="Felice N."/>
            <person name="Paillard S."/>
            <person name="Juman I."/>
            <person name="Moroldo M."/>
            <person name="Scalabrin S."/>
            <person name="Canaguier A."/>
            <person name="Le Clainche I."/>
            <person name="Malacrida G."/>
            <person name="Durand E."/>
            <person name="Pesole G."/>
            <person name="Laucou V."/>
            <person name="Chatelet P."/>
            <person name="Merdinoglu D."/>
            <person name="Delledonne M."/>
            <person name="Pezzotti M."/>
            <person name="Lecharny A."/>
            <person name="Scarpelli C."/>
            <person name="Artiguenave F."/>
            <person name="Pe M.E."/>
            <person name="Valle G."/>
            <person name="Morgante M."/>
            <person name="Caboche M."/>
            <person name="Adam-Blondon A.-F."/>
            <person name="Weissenbach J."/>
            <person name="Quetier F."/>
            <person name="Wincker P."/>
        </authorList>
    </citation>
    <scope>NUCLEOTIDE SEQUENCE [LARGE SCALE GENOMIC DNA]</scope>
    <source>
        <strain evidence="2">cv. Pinot noir / PN40024</strain>
    </source>
</reference>